<reference evidence="1" key="1">
    <citation type="journal article" date="2014" name="Front. Microbiol.">
        <title>High frequency of phylogenetically diverse reductive dehalogenase-homologous genes in deep subseafloor sedimentary metagenomes.</title>
        <authorList>
            <person name="Kawai M."/>
            <person name="Futagami T."/>
            <person name="Toyoda A."/>
            <person name="Takaki Y."/>
            <person name="Nishi S."/>
            <person name="Hori S."/>
            <person name="Arai W."/>
            <person name="Tsubouchi T."/>
            <person name="Morono Y."/>
            <person name="Uchiyama I."/>
            <person name="Ito T."/>
            <person name="Fujiyama A."/>
            <person name="Inagaki F."/>
            <person name="Takami H."/>
        </authorList>
    </citation>
    <scope>NUCLEOTIDE SEQUENCE</scope>
    <source>
        <strain evidence="1">Expedition CK06-06</strain>
    </source>
</reference>
<gene>
    <name evidence="1" type="ORF">S12H4_62537</name>
</gene>
<evidence type="ECO:0000313" key="1">
    <source>
        <dbReference type="EMBL" id="GAJ19550.1"/>
    </source>
</evidence>
<protein>
    <submittedName>
        <fullName evidence="1">Uncharacterized protein</fullName>
    </submittedName>
</protein>
<organism evidence="1">
    <name type="scientific">marine sediment metagenome</name>
    <dbReference type="NCBI Taxonomy" id="412755"/>
    <lineage>
        <taxon>unclassified sequences</taxon>
        <taxon>metagenomes</taxon>
        <taxon>ecological metagenomes</taxon>
    </lineage>
</organism>
<dbReference type="EMBL" id="BARW01042004">
    <property type="protein sequence ID" value="GAJ19550.1"/>
    <property type="molecule type" value="Genomic_DNA"/>
</dbReference>
<feature type="non-terminal residue" evidence="1">
    <location>
        <position position="1"/>
    </location>
</feature>
<feature type="non-terminal residue" evidence="1">
    <location>
        <position position="78"/>
    </location>
</feature>
<sequence length="78" mass="8716">FYNFCVFAPLREKKMKQIIQNYRTGDLELAEVPIPCFSSNTVLVKNVASLVSMGTERSIIELGQKSLLGKAKARPDLV</sequence>
<dbReference type="Gene3D" id="3.90.180.10">
    <property type="entry name" value="Medium-chain alcohol dehydrogenases, catalytic domain"/>
    <property type="match status" value="1"/>
</dbReference>
<comment type="caution">
    <text evidence="1">The sequence shown here is derived from an EMBL/GenBank/DDBJ whole genome shotgun (WGS) entry which is preliminary data.</text>
</comment>
<proteinExistence type="predicted"/>
<dbReference type="AlphaFoldDB" id="X1W042"/>
<name>X1W042_9ZZZZ</name>
<accession>X1W042</accession>